<feature type="region of interest" description="Disordered" evidence="1">
    <location>
        <begin position="289"/>
        <end position="340"/>
    </location>
</feature>
<dbReference type="Pfam" id="PF20152">
    <property type="entry name" value="DUF6534"/>
    <property type="match status" value="1"/>
</dbReference>
<evidence type="ECO:0000313" key="5">
    <source>
        <dbReference type="Proteomes" id="UP000015241"/>
    </source>
</evidence>
<feature type="domain" description="DUF6534" evidence="3">
    <location>
        <begin position="159"/>
        <end position="242"/>
    </location>
</feature>
<dbReference type="Proteomes" id="UP000015241">
    <property type="component" value="Unassembled WGS sequence"/>
</dbReference>
<reference evidence="4 5" key="1">
    <citation type="journal article" date="2012" name="Science">
        <title>The Paleozoic origin of enzymatic lignin decomposition reconstructed from 31 fungal genomes.</title>
        <authorList>
            <person name="Floudas D."/>
            <person name="Binder M."/>
            <person name="Riley R."/>
            <person name="Barry K."/>
            <person name="Blanchette R.A."/>
            <person name="Henrissat B."/>
            <person name="Martinez A.T."/>
            <person name="Otillar R."/>
            <person name="Spatafora J.W."/>
            <person name="Yadav J.S."/>
            <person name="Aerts A."/>
            <person name="Benoit I."/>
            <person name="Boyd A."/>
            <person name="Carlson A."/>
            <person name="Copeland A."/>
            <person name="Coutinho P.M."/>
            <person name="de Vries R.P."/>
            <person name="Ferreira P."/>
            <person name="Findley K."/>
            <person name="Foster B."/>
            <person name="Gaskell J."/>
            <person name="Glotzer D."/>
            <person name="Gorecki P."/>
            <person name="Heitman J."/>
            <person name="Hesse C."/>
            <person name="Hori C."/>
            <person name="Igarashi K."/>
            <person name="Jurgens J.A."/>
            <person name="Kallen N."/>
            <person name="Kersten P."/>
            <person name="Kohler A."/>
            <person name="Kuees U."/>
            <person name="Kumar T.K.A."/>
            <person name="Kuo A."/>
            <person name="LaButti K."/>
            <person name="Larrondo L.F."/>
            <person name="Lindquist E."/>
            <person name="Ling A."/>
            <person name="Lombard V."/>
            <person name="Lucas S."/>
            <person name="Lundell T."/>
            <person name="Martin R."/>
            <person name="McLaughlin D.J."/>
            <person name="Morgenstern I."/>
            <person name="Morin E."/>
            <person name="Murat C."/>
            <person name="Nagy L.G."/>
            <person name="Nolan M."/>
            <person name="Ohm R.A."/>
            <person name="Patyshakuliyeva A."/>
            <person name="Rokas A."/>
            <person name="Ruiz-Duenas F.J."/>
            <person name="Sabat G."/>
            <person name="Salamov A."/>
            <person name="Samejima M."/>
            <person name="Schmutz J."/>
            <person name="Slot J.C."/>
            <person name="St John F."/>
            <person name="Stenlid J."/>
            <person name="Sun H."/>
            <person name="Sun S."/>
            <person name="Syed K."/>
            <person name="Tsang A."/>
            <person name="Wiebenga A."/>
            <person name="Young D."/>
            <person name="Pisabarro A."/>
            <person name="Eastwood D.C."/>
            <person name="Martin F."/>
            <person name="Cullen D."/>
            <person name="Grigoriev I.V."/>
            <person name="Hibbett D.S."/>
        </authorList>
    </citation>
    <scope>NUCLEOTIDE SEQUENCE</scope>
    <source>
        <strain evidence="5">FP-58527</strain>
    </source>
</reference>
<feature type="transmembrane region" description="Helical" evidence="2">
    <location>
        <begin position="147"/>
        <end position="173"/>
    </location>
</feature>
<dbReference type="HOGENOM" id="CLU_046025_0_0_1"/>
<dbReference type="OrthoDB" id="3214861at2759"/>
<dbReference type="InterPro" id="IPR045339">
    <property type="entry name" value="DUF6534"/>
</dbReference>
<dbReference type="EMBL" id="KE504201">
    <property type="protein sequence ID" value="EPS95736.1"/>
    <property type="molecule type" value="Genomic_DNA"/>
</dbReference>
<feature type="transmembrane region" description="Helical" evidence="2">
    <location>
        <begin position="12"/>
        <end position="34"/>
    </location>
</feature>
<feature type="transmembrane region" description="Helical" evidence="2">
    <location>
        <begin position="201"/>
        <end position="222"/>
    </location>
</feature>
<organism evidence="4 5">
    <name type="scientific">Fomitopsis schrenkii</name>
    <name type="common">Brown rot fungus</name>
    <dbReference type="NCBI Taxonomy" id="2126942"/>
    <lineage>
        <taxon>Eukaryota</taxon>
        <taxon>Fungi</taxon>
        <taxon>Dikarya</taxon>
        <taxon>Basidiomycota</taxon>
        <taxon>Agaricomycotina</taxon>
        <taxon>Agaricomycetes</taxon>
        <taxon>Polyporales</taxon>
        <taxon>Fomitopsis</taxon>
    </lineage>
</organism>
<keyword evidence="2" id="KW-0812">Transmembrane</keyword>
<keyword evidence="5" id="KW-1185">Reference proteome</keyword>
<sequence>MTGDKNDTIGALLIATLITAVGYGVTSMQTYQWYRAFPHDPPLIRWVVSSVCLLDTLHMILIMHMIYYYLVTNYDNPSALTESVWSWDLVPQVSVLVTYSDAVRTAYSPPHSFYQLIHPSSLLPRDLPVVTIRLLIIRRFTGLPHEIAALVGTGMGAGTLADWIITVSLVVLLRRKKTNFNQTDSLIDKLTYWTVNNGPSVVGLAVIITFVTMPYNMIYMALHPLLSKLYANSLLATLNFRSIHRDEVSRDVDGMNDAIRFPMPGVRSRSTTVCSCGGGTGKMELSPIKTKLDAGKDDKDDGDSTGTEVTSTMVRAVRGDSCEGNSVCEDGVPSSTAGGA</sequence>
<feature type="compositionally biased region" description="Basic and acidic residues" evidence="1">
    <location>
        <begin position="290"/>
        <end position="299"/>
    </location>
</feature>
<dbReference type="AlphaFoldDB" id="S8DR60"/>
<proteinExistence type="predicted"/>
<evidence type="ECO:0000313" key="4">
    <source>
        <dbReference type="EMBL" id="EPS95736.1"/>
    </source>
</evidence>
<dbReference type="eggNOG" id="ENOG502SKAZ">
    <property type="taxonomic scope" value="Eukaryota"/>
</dbReference>
<evidence type="ECO:0000256" key="1">
    <source>
        <dbReference type="SAM" id="MobiDB-lite"/>
    </source>
</evidence>
<evidence type="ECO:0000256" key="2">
    <source>
        <dbReference type="SAM" id="Phobius"/>
    </source>
</evidence>
<dbReference type="STRING" id="743788.S8DR60"/>
<evidence type="ECO:0000259" key="3">
    <source>
        <dbReference type="Pfam" id="PF20152"/>
    </source>
</evidence>
<keyword evidence="2" id="KW-0472">Membrane</keyword>
<accession>S8DR60</accession>
<dbReference type="PANTHER" id="PTHR40465">
    <property type="entry name" value="CHROMOSOME 1, WHOLE GENOME SHOTGUN SEQUENCE"/>
    <property type="match status" value="1"/>
</dbReference>
<dbReference type="PANTHER" id="PTHR40465:SF1">
    <property type="entry name" value="DUF6534 DOMAIN-CONTAINING PROTEIN"/>
    <property type="match status" value="1"/>
</dbReference>
<keyword evidence="2" id="KW-1133">Transmembrane helix</keyword>
<feature type="transmembrane region" description="Helical" evidence="2">
    <location>
        <begin position="46"/>
        <end position="70"/>
    </location>
</feature>
<name>S8DR60_FOMSC</name>
<dbReference type="InParanoid" id="S8DR60"/>
<protein>
    <recommendedName>
        <fullName evidence="3">DUF6534 domain-containing protein</fullName>
    </recommendedName>
</protein>
<gene>
    <name evidence="4" type="ORF">FOMPIDRAFT_1053912</name>
</gene>